<gene>
    <name evidence="2" type="ORF">CFK40_01850</name>
</gene>
<feature type="transmembrane region" description="Helical" evidence="1">
    <location>
        <begin position="6"/>
        <end position="25"/>
    </location>
</feature>
<organism evidence="2 3">
    <name type="scientific">Virgibacillus necropolis</name>
    <dbReference type="NCBI Taxonomy" id="163877"/>
    <lineage>
        <taxon>Bacteria</taxon>
        <taxon>Bacillati</taxon>
        <taxon>Bacillota</taxon>
        <taxon>Bacilli</taxon>
        <taxon>Bacillales</taxon>
        <taxon>Bacillaceae</taxon>
        <taxon>Virgibacillus</taxon>
    </lineage>
</organism>
<sequence>MLFFVFAVIGFIIGAAIILLTRQFRKTNKSRLVVFSPCIVSLLVSIFLMYIGNVQIEGIEGAAYMLLSLIIFSFSATVLYLTDKKWT</sequence>
<dbReference type="AlphaFoldDB" id="A0A221M872"/>
<keyword evidence="1" id="KW-0472">Membrane</keyword>
<protein>
    <recommendedName>
        <fullName evidence="4">YesK-like protein</fullName>
    </recommendedName>
</protein>
<evidence type="ECO:0000313" key="3">
    <source>
        <dbReference type="Proteomes" id="UP000204391"/>
    </source>
</evidence>
<feature type="transmembrane region" description="Helical" evidence="1">
    <location>
        <begin position="32"/>
        <end position="51"/>
    </location>
</feature>
<evidence type="ECO:0008006" key="4">
    <source>
        <dbReference type="Google" id="ProtNLM"/>
    </source>
</evidence>
<dbReference type="Proteomes" id="UP000204391">
    <property type="component" value="Chromosome"/>
</dbReference>
<accession>A0A221M872</accession>
<keyword evidence="3" id="KW-1185">Reference proteome</keyword>
<feature type="transmembrane region" description="Helical" evidence="1">
    <location>
        <begin position="63"/>
        <end position="82"/>
    </location>
</feature>
<keyword evidence="1" id="KW-0812">Transmembrane</keyword>
<evidence type="ECO:0000256" key="1">
    <source>
        <dbReference type="SAM" id="Phobius"/>
    </source>
</evidence>
<keyword evidence="1" id="KW-1133">Transmembrane helix</keyword>
<reference evidence="2 3" key="1">
    <citation type="journal article" date="2003" name="Int. J. Syst. Evol. Microbiol.">
        <title>Virgibacillus carmonensis sp. nov., Virgibacillus necropolis sp. nov. and Virgibacillus picturae sp. nov., three novel species isolated from deteriorated mural paintings, transfer of the species of the genus salibacillus to Virgibacillus, as Virgibacillus marismortui comb. nov. and Virgibacillus salexigens comb. nov., and emended description of the genus Virgibacillus.</title>
        <authorList>
            <person name="Heyrman J."/>
            <person name="Logan N.A."/>
            <person name="Busse H.J."/>
            <person name="Balcaen A."/>
            <person name="Lebbe L."/>
            <person name="Rodriguez-Diaz M."/>
            <person name="Swings J."/>
            <person name="De Vos P."/>
        </authorList>
    </citation>
    <scope>NUCLEOTIDE SEQUENCE [LARGE SCALE GENOMIC DNA]</scope>
    <source>
        <strain evidence="2 3">LMG 19488</strain>
    </source>
</reference>
<evidence type="ECO:0000313" key="2">
    <source>
        <dbReference type="EMBL" id="ASN03832.1"/>
    </source>
</evidence>
<dbReference type="EMBL" id="CP022437">
    <property type="protein sequence ID" value="ASN03832.1"/>
    <property type="molecule type" value="Genomic_DNA"/>
</dbReference>
<proteinExistence type="predicted"/>
<dbReference type="KEGG" id="vne:CFK40_01850"/>
<name>A0A221M872_9BACI</name>